<dbReference type="Proteomes" id="UP000182257">
    <property type="component" value="Unassembled WGS sequence"/>
</dbReference>
<evidence type="ECO:0000313" key="2">
    <source>
        <dbReference type="Proteomes" id="UP000182257"/>
    </source>
</evidence>
<dbReference type="SUPFAM" id="SSF143100">
    <property type="entry name" value="TTHA1013/TTHA0281-like"/>
    <property type="match status" value="1"/>
</dbReference>
<dbReference type="AlphaFoldDB" id="A0A1H4DS46"/>
<gene>
    <name evidence="1" type="ORF">SAMN05216462_2506</name>
</gene>
<dbReference type="RefSeq" id="WP_074761807.1">
    <property type="nucleotide sequence ID" value="NZ_FNRF01000004.1"/>
</dbReference>
<reference evidence="1 2" key="1">
    <citation type="submission" date="2016-10" db="EMBL/GenBank/DDBJ databases">
        <authorList>
            <person name="de Groot N.N."/>
        </authorList>
    </citation>
    <scope>NUCLEOTIDE SEQUENCE [LARGE SCALE GENOMIC DNA]</scope>
    <source>
        <strain evidence="1 2">D31d</strain>
    </source>
</reference>
<name>A0A1H4DS46_XYLRU</name>
<proteinExistence type="predicted"/>
<dbReference type="InterPro" id="IPR035069">
    <property type="entry name" value="TTHA1013/TTHA0281-like"/>
</dbReference>
<protein>
    <submittedName>
        <fullName evidence="1">Uncharacterized protein</fullName>
    </submittedName>
</protein>
<accession>A0A1H4DS46</accession>
<dbReference type="OrthoDB" id="882061at2"/>
<dbReference type="EMBL" id="FNRF01000004">
    <property type="protein sequence ID" value="SEA75605.1"/>
    <property type="molecule type" value="Genomic_DNA"/>
</dbReference>
<evidence type="ECO:0000313" key="1">
    <source>
        <dbReference type="EMBL" id="SEA75605.1"/>
    </source>
</evidence>
<organism evidence="1 2">
    <name type="scientific">Xylanibacter ruminicola</name>
    <name type="common">Prevotella ruminicola</name>
    <dbReference type="NCBI Taxonomy" id="839"/>
    <lineage>
        <taxon>Bacteria</taxon>
        <taxon>Pseudomonadati</taxon>
        <taxon>Bacteroidota</taxon>
        <taxon>Bacteroidia</taxon>
        <taxon>Bacteroidales</taxon>
        <taxon>Prevotellaceae</taxon>
        <taxon>Xylanibacter</taxon>
    </lineage>
</organism>
<sequence>MYTVVINNKGIKVDVSVILFKEDDVFHAYCPELDLVGYDYTEDGAKKSFEWVLKDYLNYTVENGTLEQDLLNHGWRKTC</sequence>